<keyword evidence="3" id="KW-0813">Transport</keyword>
<dbReference type="SUPFAM" id="SSF53850">
    <property type="entry name" value="Periplasmic binding protein-like II"/>
    <property type="match status" value="1"/>
</dbReference>
<evidence type="ECO:0000256" key="3">
    <source>
        <dbReference type="ARBA" id="ARBA00022448"/>
    </source>
</evidence>
<dbReference type="Proteomes" id="UP000323824">
    <property type="component" value="Chromosome"/>
</dbReference>
<dbReference type="KEGG" id="sper:EW093_16170"/>
<evidence type="ECO:0000256" key="5">
    <source>
        <dbReference type="ARBA" id="ARBA00022764"/>
    </source>
</evidence>
<gene>
    <name evidence="7" type="ORF">EW093_16170</name>
</gene>
<keyword evidence="5" id="KW-0574">Periplasm</keyword>
<dbReference type="Gene3D" id="3.40.190.10">
    <property type="entry name" value="Periplasmic binding protein-like II"/>
    <property type="match status" value="2"/>
</dbReference>
<dbReference type="GO" id="GO:0055085">
    <property type="term" value="P:transmembrane transport"/>
    <property type="evidence" value="ECO:0007669"/>
    <property type="project" value="InterPro"/>
</dbReference>
<evidence type="ECO:0000256" key="4">
    <source>
        <dbReference type="ARBA" id="ARBA00022729"/>
    </source>
</evidence>
<dbReference type="GO" id="GO:0030288">
    <property type="term" value="C:outer membrane-bounded periplasmic space"/>
    <property type="evidence" value="ECO:0007669"/>
    <property type="project" value="TreeGrafter"/>
</dbReference>
<comment type="similarity">
    <text evidence="2">Belongs to the bacterial solute-binding protein 1 family.</text>
</comment>
<evidence type="ECO:0000313" key="7">
    <source>
        <dbReference type="EMBL" id="QEN06157.1"/>
    </source>
</evidence>
<dbReference type="InterPro" id="IPR006061">
    <property type="entry name" value="SBP_1_CS"/>
</dbReference>
<dbReference type="NCBIfam" id="TIGR01254">
    <property type="entry name" value="sfuA"/>
    <property type="match status" value="1"/>
</dbReference>
<dbReference type="EMBL" id="CP035807">
    <property type="protein sequence ID" value="QEN06157.1"/>
    <property type="molecule type" value="Genomic_DNA"/>
</dbReference>
<dbReference type="InterPro" id="IPR005948">
    <property type="entry name" value="ThiB-like"/>
</dbReference>
<dbReference type="GO" id="GO:0015888">
    <property type="term" value="P:thiamine transport"/>
    <property type="evidence" value="ECO:0007669"/>
    <property type="project" value="InterPro"/>
</dbReference>
<organism evidence="7 8">
    <name type="scientific">Thiospirochaeta perfilievii</name>
    <dbReference type="NCBI Taxonomy" id="252967"/>
    <lineage>
        <taxon>Bacteria</taxon>
        <taxon>Pseudomonadati</taxon>
        <taxon>Spirochaetota</taxon>
        <taxon>Spirochaetia</taxon>
        <taxon>Spirochaetales</taxon>
        <taxon>Spirochaetaceae</taxon>
        <taxon>Thiospirochaeta</taxon>
    </lineage>
</organism>
<accession>A0A5C1QFG7</accession>
<comment type="subcellular location">
    <subcellularLocation>
        <location evidence="1">Periplasm</location>
    </subcellularLocation>
</comment>
<feature type="signal peptide" evidence="6">
    <location>
        <begin position="1"/>
        <end position="19"/>
    </location>
</feature>
<dbReference type="PROSITE" id="PS01037">
    <property type="entry name" value="SBP_BACTERIAL_1"/>
    <property type="match status" value="1"/>
</dbReference>
<evidence type="ECO:0000256" key="6">
    <source>
        <dbReference type="SAM" id="SignalP"/>
    </source>
</evidence>
<dbReference type="RefSeq" id="WP_149569391.1">
    <property type="nucleotide sequence ID" value="NZ_CP035807.1"/>
</dbReference>
<name>A0A5C1QFG7_9SPIO</name>
<protein>
    <submittedName>
        <fullName evidence="7">Thiamine ABC transporter substrate-binding protein</fullName>
    </submittedName>
</protein>
<evidence type="ECO:0000256" key="2">
    <source>
        <dbReference type="ARBA" id="ARBA00008520"/>
    </source>
</evidence>
<proteinExistence type="inferred from homology"/>
<keyword evidence="4 6" id="KW-0732">Signal</keyword>
<dbReference type="Pfam" id="PF13343">
    <property type="entry name" value="SBP_bac_6"/>
    <property type="match status" value="1"/>
</dbReference>
<dbReference type="PANTHER" id="PTHR30006:SF3">
    <property type="entry name" value="THIAMINE-BINDING PERIPLASMIC PROTEIN"/>
    <property type="match status" value="1"/>
</dbReference>
<dbReference type="AlphaFoldDB" id="A0A5C1QFG7"/>
<dbReference type="PANTHER" id="PTHR30006">
    <property type="entry name" value="THIAMINE-BINDING PERIPLASMIC PROTEIN-RELATED"/>
    <property type="match status" value="1"/>
</dbReference>
<sequence length="341" mass="38523">MKKLTLLFLLIVMSFSLFASSNNEEKQTVTDELVIYAYDSFTSEWGPGPQIVPLFEEKYGVKVNMVSFGDAGSVLTKVISEKEAPKADIVIGIDNNLLAKALKSDVLKPYSSDTVKSLDKGLQFDKKSSLIPFDYGYFSIIYDSKVLSNPPKSLEDLTKPEYKNSLILMDPRTSSPGLGFLLWTISVYGDKYLDYWNRLKPSILTITDGWTSGYGLFTQGEAPMVLSYTTSPSYHIEYEDNNRYKALLFEEGNYMQLEGLGIVKGSKNEVNAKKFIDFMLSADAQQIIPLTNWMFPVNNSVELPKSYDSALKPETSLQLDFSDIEKNYEVWINQWSENAVK</sequence>
<dbReference type="CDD" id="cd13545">
    <property type="entry name" value="PBP2_TbpA"/>
    <property type="match status" value="1"/>
</dbReference>
<dbReference type="GO" id="GO:0030975">
    <property type="term" value="F:thiamine binding"/>
    <property type="evidence" value="ECO:0007669"/>
    <property type="project" value="InterPro"/>
</dbReference>
<reference evidence="7 8" key="2">
    <citation type="submission" date="2019-09" db="EMBL/GenBank/DDBJ databases">
        <title>Complete Genome Sequence and Methylome Analysis of free living Spirochaetas.</title>
        <authorList>
            <person name="Leshcheva N."/>
            <person name="Mikheeva N."/>
        </authorList>
    </citation>
    <scope>NUCLEOTIDE SEQUENCE [LARGE SCALE GENOMIC DNA]</scope>
    <source>
        <strain evidence="7 8">P</strain>
    </source>
</reference>
<feature type="chain" id="PRO_5022708729" evidence="6">
    <location>
        <begin position="20"/>
        <end position="341"/>
    </location>
</feature>
<keyword evidence="8" id="KW-1185">Reference proteome</keyword>
<dbReference type="OrthoDB" id="9769319at2"/>
<evidence type="ECO:0000313" key="8">
    <source>
        <dbReference type="Proteomes" id="UP000323824"/>
    </source>
</evidence>
<dbReference type="GO" id="GO:0030976">
    <property type="term" value="F:thiamine pyrophosphate binding"/>
    <property type="evidence" value="ECO:0007669"/>
    <property type="project" value="TreeGrafter"/>
</dbReference>
<evidence type="ECO:0000256" key="1">
    <source>
        <dbReference type="ARBA" id="ARBA00004418"/>
    </source>
</evidence>
<reference evidence="7 8" key="1">
    <citation type="submission" date="2019-02" db="EMBL/GenBank/DDBJ databases">
        <authorList>
            <person name="Fomenkov A."/>
            <person name="Dubinina G."/>
            <person name="Grabovich M."/>
            <person name="Vincze T."/>
            <person name="Roberts R.J."/>
        </authorList>
    </citation>
    <scope>NUCLEOTIDE SEQUENCE [LARGE SCALE GENOMIC DNA]</scope>
    <source>
        <strain evidence="7 8">P</strain>
    </source>
</reference>